<dbReference type="Bgee" id="ENSLACG00000014737">
    <property type="expression patterns" value="Expressed in muscle tissue and 6 other cell types or tissues"/>
</dbReference>
<dbReference type="EMBL" id="AFYH01091281">
    <property type="status" value="NOT_ANNOTATED_CDS"/>
    <property type="molecule type" value="Genomic_DNA"/>
</dbReference>
<dbReference type="AlphaFoldDB" id="H3B4A9"/>
<protein>
    <submittedName>
        <fullName evidence="2">LAS1 like ribosome biosis factor</fullName>
    </submittedName>
</protein>
<dbReference type="GO" id="GO:0004519">
    <property type="term" value="F:endonuclease activity"/>
    <property type="evidence" value="ECO:0007669"/>
    <property type="project" value="InterPro"/>
</dbReference>
<dbReference type="EMBL" id="AFYH01091283">
    <property type="status" value="NOT_ANNOTATED_CDS"/>
    <property type="molecule type" value="Genomic_DNA"/>
</dbReference>
<reference evidence="2" key="3">
    <citation type="submission" date="2025-09" db="UniProtKB">
        <authorList>
            <consortium name="Ensembl"/>
        </authorList>
    </citation>
    <scope>IDENTIFICATION</scope>
</reference>
<sequence>SSEVEWIIAQVKELAQENREFVAEVFLDDGFLIPTVEQLQALNIRKSQAALCGGGFPSRGGNPPPKTNKLFLVEDFECDVSTWLRIPQTFLRFWQPLVQNMHSKDFTQTLLEKLFAKLKEHCDSPGTRARFVVGWIAEILTANYKARKPRRSRSRMLGRAKNKWRFFVSRVPLQWKKLMDSCLATPCRASPAILQLIFQDMQPQLPADTQHNLLQLCSIYTRGAAPLPPPGSGRAPAHGEERVYTVESLRRKIQQEVPCKVRAHRAEEVAPVPDSEEEEEEEEEGDPMDVQMVSGHYRQKVNPEVIAEKVTALEGSAWQLCTDEINWRDYPLGKVPGQLEDPNCFLLDNYSVMSVLDQPIAEDRTSLHNTTGCCHSCFSSVSEGLLWTQGELHHLKAGLQLF</sequence>
<dbReference type="InterPro" id="IPR007174">
    <property type="entry name" value="Las1"/>
</dbReference>
<organism evidence="2 3">
    <name type="scientific">Latimeria chalumnae</name>
    <name type="common">Coelacanth</name>
    <dbReference type="NCBI Taxonomy" id="7897"/>
    <lineage>
        <taxon>Eukaryota</taxon>
        <taxon>Metazoa</taxon>
        <taxon>Chordata</taxon>
        <taxon>Craniata</taxon>
        <taxon>Vertebrata</taxon>
        <taxon>Euteleostomi</taxon>
        <taxon>Coelacanthiformes</taxon>
        <taxon>Coelacanthidae</taxon>
        <taxon>Latimeria</taxon>
    </lineage>
</organism>
<proteinExistence type="predicted"/>
<dbReference type="EMBL" id="AFYH01091280">
    <property type="status" value="NOT_ANNOTATED_CDS"/>
    <property type="molecule type" value="Genomic_DNA"/>
</dbReference>
<dbReference type="GO" id="GO:0090730">
    <property type="term" value="C:Las1 complex"/>
    <property type="evidence" value="ECO:0007669"/>
    <property type="project" value="InterPro"/>
</dbReference>
<feature type="region of interest" description="Disordered" evidence="1">
    <location>
        <begin position="265"/>
        <end position="288"/>
    </location>
</feature>
<evidence type="ECO:0000313" key="3">
    <source>
        <dbReference type="Proteomes" id="UP000008672"/>
    </source>
</evidence>
<keyword evidence="3" id="KW-1185">Reference proteome</keyword>
<dbReference type="GO" id="GO:0000470">
    <property type="term" value="P:maturation of LSU-rRNA"/>
    <property type="evidence" value="ECO:0007669"/>
    <property type="project" value="TreeGrafter"/>
</dbReference>
<evidence type="ECO:0000256" key="1">
    <source>
        <dbReference type="SAM" id="MobiDB-lite"/>
    </source>
</evidence>
<dbReference type="GeneTree" id="ENSGT00390000014785"/>
<dbReference type="EMBL" id="AFYH01091282">
    <property type="status" value="NOT_ANNOTATED_CDS"/>
    <property type="molecule type" value="Genomic_DNA"/>
</dbReference>
<gene>
    <name evidence="2" type="primary">LAS1L</name>
</gene>
<dbReference type="GO" id="GO:0030687">
    <property type="term" value="C:preribosome, large subunit precursor"/>
    <property type="evidence" value="ECO:0007669"/>
    <property type="project" value="TreeGrafter"/>
</dbReference>
<feature type="compositionally biased region" description="Acidic residues" evidence="1">
    <location>
        <begin position="274"/>
        <end position="287"/>
    </location>
</feature>
<dbReference type="HOGENOM" id="CLU_743871_0_0_1"/>
<dbReference type="PANTHER" id="PTHR15002">
    <property type="entry name" value="RIBOSOMAL BIOGENESIS PROTEIN LAS1L"/>
    <property type="match status" value="1"/>
</dbReference>
<dbReference type="Proteomes" id="UP000008672">
    <property type="component" value="Unassembled WGS sequence"/>
</dbReference>
<reference evidence="2" key="2">
    <citation type="submission" date="2025-08" db="UniProtKB">
        <authorList>
            <consortium name="Ensembl"/>
        </authorList>
    </citation>
    <scope>IDENTIFICATION</scope>
</reference>
<dbReference type="GO" id="GO:0000460">
    <property type="term" value="P:maturation of 5.8S rRNA"/>
    <property type="evidence" value="ECO:0007669"/>
    <property type="project" value="TreeGrafter"/>
</dbReference>
<accession>H3B4A9</accession>
<dbReference type="Ensembl" id="ENSLACT00000016846.1">
    <property type="protein sequence ID" value="ENSLACP00000016730.1"/>
    <property type="gene ID" value="ENSLACG00000014737.1"/>
</dbReference>
<dbReference type="EMBL" id="AFYH01091279">
    <property type="status" value="NOT_ANNOTATED_CDS"/>
    <property type="molecule type" value="Genomic_DNA"/>
</dbReference>
<name>H3B4A9_LATCH</name>
<dbReference type="PANTHER" id="PTHR15002:SF0">
    <property type="entry name" value="RIBOSOMAL BIOGENESIS PROTEIN LAS1L"/>
    <property type="match status" value="1"/>
</dbReference>
<evidence type="ECO:0000313" key="2">
    <source>
        <dbReference type="Ensembl" id="ENSLACP00000016730.1"/>
    </source>
</evidence>
<reference evidence="3" key="1">
    <citation type="submission" date="2011-08" db="EMBL/GenBank/DDBJ databases">
        <title>The draft genome of Latimeria chalumnae.</title>
        <authorList>
            <person name="Di Palma F."/>
            <person name="Alfoldi J."/>
            <person name="Johnson J."/>
            <person name="Berlin A."/>
            <person name="Gnerre S."/>
            <person name="Jaffe D."/>
            <person name="MacCallum I."/>
            <person name="Young S."/>
            <person name="Walker B.J."/>
            <person name="Lander E."/>
            <person name="Lindblad-Toh K."/>
        </authorList>
    </citation>
    <scope>NUCLEOTIDE SEQUENCE [LARGE SCALE GENOMIC DNA]</scope>
    <source>
        <strain evidence="3">Wild caught</strain>
    </source>
</reference>